<dbReference type="OrthoDB" id="5496837at2"/>
<dbReference type="Pfam" id="PF01551">
    <property type="entry name" value="Peptidase_M23"/>
    <property type="match status" value="1"/>
</dbReference>
<dbReference type="GO" id="GO:0006508">
    <property type="term" value="P:proteolysis"/>
    <property type="evidence" value="ECO:0007669"/>
    <property type="project" value="InterPro"/>
</dbReference>
<evidence type="ECO:0000256" key="1">
    <source>
        <dbReference type="SAM" id="Phobius"/>
    </source>
</evidence>
<keyword evidence="1" id="KW-0472">Membrane</keyword>
<evidence type="ECO:0000259" key="2">
    <source>
        <dbReference type="Pfam" id="PF01551"/>
    </source>
</evidence>
<keyword evidence="1" id="KW-1133">Transmembrane helix</keyword>
<protein>
    <submittedName>
        <fullName evidence="4">Peptidase M15</fullName>
    </submittedName>
</protein>
<dbReference type="GO" id="GO:0008233">
    <property type="term" value="F:peptidase activity"/>
    <property type="evidence" value="ECO:0007669"/>
    <property type="project" value="InterPro"/>
</dbReference>
<reference evidence="4 5" key="1">
    <citation type="submission" date="2017-09" db="EMBL/GenBank/DDBJ databases">
        <title>Bacterial strain isolated from the female urinary microbiota.</title>
        <authorList>
            <person name="Thomas-White K."/>
            <person name="Kumar N."/>
            <person name="Forster S."/>
            <person name="Putonti C."/>
            <person name="Lawley T."/>
            <person name="Wolfe A.J."/>
        </authorList>
    </citation>
    <scope>NUCLEOTIDE SEQUENCE [LARGE SCALE GENOMIC DNA]</scope>
    <source>
        <strain evidence="4 5">UMB0680</strain>
    </source>
</reference>
<name>A0A2N6PFP3_9MICO</name>
<evidence type="ECO:0000313" key="4">
    <source>
        <dbReference type="EMBL" id="PMB97501.1"/>
    </source>
</evidence>
<dbReference type="Proteomes" id="UP000235703">
    <property type="component" value="Unassembled WGS sequence"/>
</dbReference>
<keyword evidence="1" id="KW-0812">Transmembrane</keyword>
<dbReference type="AlphaFoldDB" id="A0A2N6PFP3"/>
<sequence length="357" mass="38088">MSGRERTGIRARLQQLGCIAVCGILAGVVAVPAGLPAEQAGDPDRFGRPVVIIAPAAAQAAEAAADSGDWVTPVPGFEVVRAFDKPKQNWQSGHRGIDVAVLPGESIRAPRSGTVHFAGSVAGRPVLSLDVGRHIVSFEPVETDLTAGDEVWAGHPVGTVADPSHCDDGCVHVGVWASGKPKDYLNPAAFFSQDFSILLPEAQAPAEMPEASGDDGTSGAGAWGGHSNGRIPAVALCPLDRAAGHRLRCDAARSFDELSDAYRQRFGQLISVTDSYRDYQTQVILKRRKGRMAATPGKSNHGWGLAVDLGGGINRFGTVQHEWMRSNAPRFGWVHPSWARQSGSLPEAWHWEYKGRQ</sequence>
<dbReference type="Pfam" id="PF02557">
    <property type="entry name" value="VanY"/>
    <property type="match status" value="1"/>
</dbReference>
<dbReference type="SUPFAM" id="SSF55166">
    <property type="entry name" value="Hedgehog/DD-peptidase"/>
    <property type="match status" value="1"/>
</dbReference>
<dbReference type="SUPFAM" id="SSF51261">
    <property type="entry name" value="Duplicated hybrid motif"/>
    <property type="match status" value="1"/>
</dbReference>
<dbReference type="Gene3D" id="2.70.70.10">
    <property type="entry name" value="Glucose Permease (Domain IIA)"/>
    <property type="match status" value="1"/>
</dbReference>
<keyword evidence="5" id="KW-1185">Reference proteome</keyword>
<dbReference type="RefSeq" id="WP_102162584.1">
    <property type="nucleotide sequence ID" value="NZ_PNFZ01000006.1"/>
</dbReference>
<dbReference type="InterPro" id="IPR052179">
    <property type="entry name" value="DD-CPase-like"/>
</dbReference>
<dbReference type="PANTHER" id="PTHR34385:SF1">
    <property type="entry name" value="PEPTIDOGLYCAN L-ALANYL-D-GLUTAMATE ENDOPEPTIDASE CWLK"/>
    <property type="match status" value="1"/>
</dbReference>
<dbReference type="InterPro" id="IPR011055">
    <property type="entry name" value="Dup_hybrid_motif"/>
</dbReference>
<organism evidence="4 5">
    <name type="scientific">Brevibacterium luteolum</name>
    <dbReference type="NCBI Taxonomy" id="199591"/>
    <lineage>
        <taxon>Bacteria</taxon>
        <taxon>Bacillati</taxon>
        <taxon>Actinomycetota</taxon>
        <taxon>Actinomycetes</taxon>
        <taxon>Micrococcales</taxon>
        <taxon>Brevibacteriaceae</taxon>
        <taxon>Brevibacterium</taxon>
    </lineage>
</organism>
<feature type="domain" description="M23ase beta-sheet core" evidence="2">
    <location>
        <begin position="93"/>
        <end position="183"/>
    </location>
</feature>
<dbReference type="PANTHER" id="PTHR34385">
    <property type="entry name" value="D-ALANYL-D-ALANINE CARBOXYPEPTIDASE"/>
    <property type="match status" value="1"/>
</dbReference>
<evidence type="ECO:0000259" key="3">
    <source>
        <dbReference type="Pfam" id="PF02557"/>
    </source>
</evidence>
<proteinExistence type="predicted"/>
<evidence type="ECO:0000313" key="5">
    <source>
        <dbReference type="Proteomes" id="UP000235703"/>
    </source>
</evidence>
<feature type="domain" description="D-alanyl-D-alanine carboxypeptidase-like core" evidence="3">
    <location>
        <begin position="245"/>
        <end position="355"/>
    </location>
</feature>
<dbReference type="InterPro" id="IPR016047">
    <property type="entry name" value="M23ase_b-sheet_dom"/>
</dbReference>
<comment type="caution">
    <text evidence="4">The sequence shown here is derived from an EMBL/GenBank/DDBJ whole genome shotgun (WGS) entry which is preliminary data.</text>
</comment>
<dbReference type="InterPro" id="IPR003709">
    <property type="entry name" value="VanY-like_core_dom"/>
</dbReference>
<dbReference type="CDD" id="cd14814">
    <property type="entry name" value="Peptidase_M15"/>
    <property type="match status" value="1"/>
</dbReference>
<dbReference type="Gene3D" id="3.30.1380.10">
    <property type="match status" value="1"/>
</dbReference>
<gene>
    <name evidence="4" type="ORF">CJ198_10615</name>
</gene>
<accession>A0A2N6PFP3</accession>
<feature type="transmembrane region" description="Helical" evidence="1">
    <location>
        <begin position="16"/>
        <end position="35"/>
    </location>
</feature>
<dbReference type="EMBL" id="PNFZ01000006">
    <property type="protein sequence ID" value="PMB97501.1"/>
    <property type="molecule type" value="Genomic_DNA"/>
</dbReference>
<dbReference type="InterPro" id="IPR009045">
    <property type="entry name" value="Zn_M74/Hedgehog-like"/>
</dbReference>